<evidence type="ECO:0000313" key="1">
    <source>
        <dbReference type="EMBL" id="ASF00589.1"/>
    </source>
</evidence>
<reference evidence="1" key="1">
    <citation type="submission" date="2016-10" db="EMBL/GenBank/DDBJ databases">
        <authorList>
            <person name="Varghese N."/>
        </authorList>
    </citation>
    <scope>NUCLEOTIDE SEQUENCE</scope>
</reference>
<name>A0A218MMS9_9VIRU</name>
<accession>A0A218MMS9</accession>
<dbReference type="EMBL" id="KY052843">
    <property type="protein sequence ID" value="ASF00589.1"/>
    <property type="molecule type" value="Genomic_DNA"/>
</dbReference>
<reference evidence="1" key="2">
    <citation type="journal article" date="2017" name="Nat. Commun.">
        <title>Single-virus genomics reveals hidden cosmopolitan and abundant viruses.</title>
        <authorList>
            <person name="Martinez-Hernandez F."/>
            <person name="Fornas O."/>
            <person name="Lluesma Gomez M."/>
            <person name="Bolduc B."/>
            <person name="de la Cruz Pena M.J."/>
            <person name="Martinez J.M."/>
            <person name="Anton J."/>
            <person name="Gasol J.M."/>
            <person name="Rosselli R."/>
            <person name="Rodriguez-Valera F."/>
            <person name="Sullivan M.B."/>
            <person name="Acinas S.G."/>
            <person name="Martinez-Garcia M."/>
        </authorList>
    </citation>
    <scope>NUCLEOTIDE SEQUENCE</scope>
</reference>
<protein>
    <submittedName>
        <fullName evidence="1">Putative terminase DNA packaging enzyme large subunit</fullName>
    </submittedName>
</protein>
<dbReference type="Pfam" id="PF03237">
    <property type="entry name" value="Terminase_6N"/>
    <property type="match status" value="1"/>
</dbReference>
<dbReference type="Gene3D" id="3.40.50.300">
    <property type="entry name" value="P-loop containing nucleotide triphosphate hydrolases"/>
    <property type="match status" value="1"/>
</dbReference>
<proteinExistence type="predicted"/>
<sequence length="530" mass="60210">MSQQNIKQIIKQEYLKCAKDPVYFMKKYCMIQHPTRGRIQFNLFTFQEKVLGLLNKNERNIILKSRQLGISTLSAGMSLWYMLFQKDINVLVIATKQDTAKNLVTKVKFMYENLPSWLKLGFEENNKLALRLKNGSQIKAVSAASDAGRSEAISLLIIDEAAFIEENRIEEIWASSQQTLSTGGRAIVLSTPNGTGNFFHRMWVKAETGENGFLPIKLPWTVHPERDEDWRKQQEDELGHRMASQECDCDFTTSGNTVFSPELLNHYEATNICNPVEKRGIDGSFYVWEYPDYNRNYMVVADVARGDSKDYSAFHIIDIKESKQIAEFKAQIGTKEYGHMLVAVATEYNNALLVIENANIGWNTIQVVIDKGYKNLYYSPKGDAATNADAFLAKGHDIIDTTKMVPGFTMSLKTRPLVIGKLDAYLREKSIILQGKRTMEEMRTFIWKNGRAEAQTGYNDDLVMALATACYVRDTALKFAQQGLDLTNAALNNWSRSTPAIYTSRPNKKQAGWTQDMGQHGQQDLTWLID</sequence>
<dbReference type="Gene3D" id="3.30.420.240">
    <property type="match status" value="1"/>
</dbReference>
<organism evidence="1">
    <name type="scientific">uncultured virus</name>
    <dbReference type="NCBI Taxonomy" id="340016"/>
    <lineage>
        <taxon>Viruses</taxon>
        <taxon>environmental samples</taxon>
    </lineage>
</organism>
<dbReference type="InterPro" id="IPR027417">
    <property type="entry name" value="P-loop_NTPase"/>
</dbReference>